<evidence type="ECO:0000256" key="1">
    <source>
        <dbReference type="SAM" id="Phobius"/>
    </source>
</evidence>
<proteinExistence type="predicted"/>
<dbReference type="EMBL" id="BMAW01030863">
    <property type="protein sequence ID" value="GFU18390.1"/>
    <property type="molecule type" value="Genomic_DNA"/>
</dbReference>
<feature type="non-terminal residue" evidence="2">
    <location>
        <position position="1"/>
    </location>
</feature>
<dbReference type="OrthoDB" id="10601852at2759"/>
<sequence>PPDTEIPALLPLASPDVVVVAWRKLEVLLLLLSASPLKTEWRFRLLLFASPPFLFASSFGALLVAHHNRHSIAKLGHEFHYCSYAGRINFHRSQ</sequence>
<keyword evidence="3" id="KW-1185">Reference proteome</keyword>
<gene>
    <name evidence="2" type="ORF">NPIL_75591</name>
</gene>
<protein>
    <submittedName>
        <fullName evidence="2">Uncharacterized protein</fullName>
    </submittedName>
</protein>
<evidence type="ECO:0000313" key="3">
    <source>
        <dbReference type="Proteomes" id="UP000887013"/>
    </source>
</evidence>
<comment type="caution">
    <text evidence="2">The sequence shown here is derived from an EMBL/GenBank/DDBJ whole genome shotgun (WGS) entry which is preliminary data.</text>
</comment>
<keyword evidence="1" id="KW-0812">Transmembrane</keyword>
<keyword evidence="1" id="KW-0472">Membrane</keyword>
<reference evidence="2" key="1">
    <citation type="submission" date="2020-08" db="EMBL/GenBank/DDBJ databases">
        <title>Multicomponent nature underlies the extraordinary mechanical properties of spider dragline silk.</title>
        <authorList>
            <person name="Kono N."/>
            <person name="Nakamura H."/>
            <person name="Mori M."/>
            <person name="Yoshida Y."/>
            <person name="Ohtoshi R."/>
            <person name="Malay A.D."/>
            <person name="Moran D.A.P."/>
            <person name="Tomita M."/>
            <person name="Numata K."/>
            <person name="Arakawa K."/>
        </authorList>
    </citation>
    <scope>NUCLEOTIDE SEQUENCE</scope>
</reference>
<name>A0A8X6UK34_NEPPI</name>
<dbReference type="Proteomes" id="UP000887013">
    <property type="component" value="Unassembled WGS sequence"/>
</dbReference>
<feature type="transmembrane region" description="Helical" evidence="1">
    <location>
        <begin position="45"/>
        <end position="65"/>
    </location>
</feature>
<accession>A0A8X6UK34</accession>
<evidence type="ECO:0000313" key="2">
    <source>
        <dbReference type="EMBL" id="GFU18390.1"/>
    </source>
</evidence>
<dbReference type="AlphaFoldDB" id="A0A8X6UK34"/>
<organism evidence="2 3">
    <name type="scientific">Nephila pilipes</name>
    <name type="common">Giant wood spider</name>
    <name type="synonym">Nephila maculata</name>
    <dbReference type="NCBI Taxonomy" id="299642"/>
    <lineage>
        <taxon>Eukaryota</taxon>
        <taxon>Metazoa</taxon>
        <taxon>Ecdysozoa</taxon>
        <taxon>Arthropoda</taxon>
        <taxon>Chelicerata</taxon>
        <taxon>Arachnida</taxon>
        <taxon>Araneae</taxon>
        <taxon>Araneomorphae</taxon>
        <taxon>Entelegynae</taxon>
        <taxon>Araneoidea</taxon>
        <taxon>Nephilidae</taxon>
        <taxon>Nephila</taxon>
    </lineage>
</organism>
<keyword evidence="1" id="KW-1133">Transmembrane helix</keyword>